<dbReference type="EMBL" id="JAQOMS010000002">
    <property type="protein sequence ID" value="MDC2888560.1"/>
    <property type="molecule type" value="Genomic_DNA"/>
</dbReference>
<evidence type="ECO:0000313" key="2">
    <source>
        <dbReference type="EMBL" id="MDC2888560.1"/>
    </source>
</evidence>
<keyword evidence="2" id="KW-0378">Hydrolase</keyword>
<dbReference type="PANTHER" id="PTHR12654:SF0">
    <property type="entry name" value="NON-LYSOSOMAL GLUCOSYLCERAMIDASE"/>
    <property type="match status" value="1"/>
</dbReference>
<dbReference type="InterPro" id="IPR012341">
    <property type="entry name" value="6hp_glycosidase-like_sf"/>
</dbReference>
<organism evidence="2 3">
    <name type="scientific">Psychrosphaera algicola</name>
    <dbReference type="NCBI Taxonomy" id="3023714"/>
    <lineage>
        <taxon>Bacteria</taxon>
        <taxon>Pseudomonadati</taxon>
        <taxon>Pseudomonadota</taxon>
        <taxon>Gammaproteobacteria</taxon>
        <taxon>Alteromonadales</taxon>
        <taxon>Pseudoalteromonadaceae</taxon>
        <taxon>Psychrosphaera</taxon>
    </lineage>
</organism>
<dbReference type="InterPro" id="IPR006775">
    <property type="entry name" value="GH116_catalytic"/>
</dbReference>
<keyword evidence="3" id="KW-1185">Reference proteome</keyword>
<dbReference type="Proteomes" id="UP001528411">
    <property type="component" value="Unassembled WGS sequence"/>
</dbReference>
<sequence>MGIKEWDPERIGYTKNEQHNTLDGQLDGCSSWIGSLYLTSLEASARMAEIVGETALAVEYRRIRTMGKQLQNDRLWNGEYYIQESENKPIQNYLDGCHIDQILGEWWADQINIDRNYPKSRSKKQCSRC</sequence>
<dbReference type="GO" id="GO:0016787">
    <property type="term" value="F:hydrolase activity"/>
    <property type="evidence" value="ECO:0007669"/>
    <property type="project" value="UniProtKB-KW"/>
</dbReference>
<dbReference type="Gene3D" id="1.50.10.10">
    <property type="match status" value="1"/>
</dbReference>
<accession>A0ABT5FD76</accession>
<feature type="domain" description="Glycosyl-hydrolase family 116 catalytic region" evidence="1">
    <location>
        <begin position="4"/>
        <end position="124"/>
    </location>
</feature>
<proteinExistence type="predicted"/>
<evidence type="ECO:0000259" key="1">
    <source>
        <dbReference type="Pfam" id="PF04685"/>
    </source>
</evidence>
<gene>
    <name evidence="2" type="ORF">PN838_07060</name>
</gene>
<dbReference type="RefSeq" id="WP_272180157.1">
    <property type="nucleotide sequence ID" value="NZ_JAQOMS010000002.1"/>
</dbReference>
<protein>
    <submittedName>
        <fullName evidence="2">GH116 family glycosyl hydrolase</fullName>
    </submittedName>
</protein>
<dbReference type="InterPro" id="IPR052566">
    <property type="entry name" value="Non-lysos_glucosylceramidase"/>
</dbReference>
<comment type="caution">
    <text evidence="2">The sequence shown here is derived from an EMBL/GenBank/DDBJ whole genome shotgun (WGS) entry which is preliminary data.</text>
</comment>
<reference evidence="2 3" key="1">
    <citation type="submission" date="2023-01" db="EMBL/GenBank/DDBJ databases">
        <title>Psychrosphaera sp. nov., isolated from marine algae.</title>
        <authorList>
            <person name="Bayburt H."/>
            <person name="Choi B.J."/>
            <person name="Kim J.M."/>
            <person name="Choi D.G."/>
            <person name="Jeon C.O."/>
        </authorList>
    </citation>
    <scope>NUCLEOTIDE SEQUENCE [LARGE SCALE GENOMIC DNA]</scope>
    <source>
        <strain evidence="2 3">G1-22</strain>
    </source>
</reference>
<evidence type="ECO:0000313" key="3">
    <source>
        <dbReference type="Proteomes" id="UP001528411"/>
    </source>
</evidence>
<dbReference type="InterPro" id="IPR008928">
    <property type="entry name" value="6-hairpin_glycosidase_sf"/>
</dbReference>
<dbReference type="SUPFAM" id="SSF48208">
    <property type="entry name" value="Six-hairpin glycosidases"/>
    <property type="match status" value="1"/>
</dbReference>
<name>A0ABT5FD76_9GAMM</name>
<dbReference type="PANTHER" id="PTHR12654">
    <property type="entry name" value="BILE ACID BETA-GLUCOSIDASE-RELATED"/>
    <property type="match status" value="1"/>
</dbReference>
<dbReference type="Pfam" id="PF04685">
    <property type="entry name" value="DUF608"/>
    <property type="match status" value="1"/>
</dbReference>